<sequence length="56" mass="6256">MKVCQKLLPSGEMAGKDGFTRTNLIATMSDGFKIYEGIYEETWGSCNVMIKCARTM</sequence>
<evidence type="ECO:0000313" key="1">
    <source>
        <dbReference type="EMBL" id="MCI63499.1"/>
    </source>
</evidence>
<comment type="caution">
    <text evidence="1">The sequence shown here is derived from an EMBL/GenBank/DDBJ whole genome shotgun (WGS) entry which is preliminary data.</text>
</comment>
<reference evidence="1 2" key="1">
    <citation type="journal article" date="2018" name="Front. Plant Sci.">
        <title>Red Clover (Trifolium pratense) and Zigzag Clover (T. medium) - A Picture of Genomic Similarities and Differences.</title>
        <authorList>
            <person name="Dluhosova J."/>
            <person name="Istvanek J."/>
            <person name="Nedelnik J."/>
            <person name="Repkova J."/>
        </authorList>
    </citation>
    <scope>NUCLEOTIDE SEQUENCE [LARGE SCALE GENOMIC DNA]</scope>
    <source>
        <strain evidence="2">cv. 10/8</strain>
        <tissue evidence="1">Leaf</tissue>
    </source>
</reference>
<proteinExistence type="predicted"/>
<keyword evidence="2" id="KW-1185">Reference proteome</keyword>
<accession>A0A392TQM2</accession>
<protein>
    <submittedName>
        <fullName evidence="1">Uncharacterized protein</fullName>
    </submittedName>
</protein>
<organism evidence="1 2">
    <name type="scientific">Trifolium medium</name>
    <dbReference type="NCBI Taxonomy" id="97028"/>
    <lineage>
        <taxon>Eukaryota</taxon>
        <taxon>Viridiplantae</taxon>
        <taxon>Streptophyta</taxon>
        <taxon>Embryophyta</taxon>
        <taxon>Tracheophyta</taxon>
        <taxon>Spermatophyta</taxon>
        <taxon>Magnoliopsida</taxon>
        <taxon>eudicotyledons</taxon>
        <taxon>Gunneridae</taxon>
        <taxon>Pentapetalae</taxon>
        <taxon>rosids</taxon>
        <taxon>fabids</taxon>
        <taxon>Fabales</taxon>
        <taxon>Fabaceae</taxon>
        <taxon>Papilionoideae</taxon>
        <taxon>50 kb inversion clade</taxon>
        <taxon>NPAAA clade</taxon>
        <taxon>Hologalegina</taxon>
        <taxon>IRL clade</taxon>
        <taxon>Trifolieae</taxon>
        <taxon>Trifolium</taxon>
    </lineage>
</organism>
<name>A0A392TQM2_9FABA</name>
<dbReference type="EMBL" id="LXQA010638285">
    <property type="protein sequence ID" value="MCI63499.1"/>
    <property type="molecule type" value="Genomic_DNA"/>
</dbReference>
<dbReference type="Proteomes" id="UP000265520">
    <property type="component" value="Unassembled WGS sequence"/>
</dbReference>
<dbReference type="AlphaFoldDB" id="A0A392TQM2"/>
<evidence type="ECO:0000313" key="2">
    <source>
        <dbReference type="Proteomes" id="UP000265520"/>
    </source>
</evidence>